<evidence type="ECO:0000313" key="3">
    <source>
        <dbReference type="EMBL" id="CAK1579322.1"/>
    </source>
</evidence>
<evidence type="ECO:0008006" key="5">
    <source>
        <dbReference type="Google" id="ProtNLM"/>
    </source>
</evidence>
<organism evidence="3 4">
    <name type="scientific">Parnassius mnemosyne</name>
    <name type="common">clouded apollo</name>
    <dbReference type="NCBI Taxonomy" id="213953"/>
    <lineage>
        <taxon>Eukaryota</taxon>
        <taxon>Metazoa</taxon>
        <taxon>Ecdysozoa</taxon>
        <taxon>Arthropoda</taxon>
        <taxon>Hexapoda</taxon>
        <taxon>Insecta</taxon>
        <taxon>Pterygota</taxon>
        <taxon>Neoptera</taxon>
        <taxon>Endopterygota</taxon>
        <taxon>Lepidoptera</taxon>
        <taxon>Glossata</taxon>
        <taxon>Ditrysia</taxon>
        <taxon>Papilionoidea</taxon>
        <taxon>Papilionidae</taxon>
        <taxon>Parnassiinae</taxon>
        <taxon>Parnassini</taxon>
        <taxon>Parnassius</taxon>
        <taxon>Driopa</taxon>
    </lineage>
</organism>
<sequence length="269" mass="30227">MAYQALVPVCLLFCFITLTFANNNLNNVLFNGDYEFIDLTYPFDNKTIYWPNAKDFEFTKKVEYFQQDGSWYAANDFAAGEHGGTHIDAPYHFSASGQYVGQIPLDKLIVPLIIADLSSKVNDDPNFVLYKHHLDYILNDNLGKPCLIVFKFGWSKFAMNKKKYLGLSNDGLNFPGISAEVAEWITTSYKNIVGIGVDVASADPGSNRDFPVHKIMSRAGLYIIENVYFERQIPEYGCTAFVMPMKIALGTGAPLRLVAICPKQSPEHF</sequence>
<keyword evidence="4" id="KW-1185">Reference proteome</keyword>
<proteinExistence type="inferred from homology"/>
<dbReference type="EMBL" id="CAVLGL010000002">
    <property type="protein sequence ID" value="CAK1579322.1"/>
    <property type="molecule type" value="Genomic_DNA"/>
</dbReference>
<dbReference type="InterPro" id="IPR007325">
    <property type="entry name" value="KFase/CYL"/>
</dbReference>
<feature type="chain" id="PRO_5043393319" description="Kynurenine formamidase" evidence="2">
    <location>
        <begin position="22"/>
        <end position="269"/>
    </location>
</feature>
<dbReference type="PANTHER" id="PTHR31118:SF12">
    <property type="entry name" value="CYCLASE-LIKE PROTEIN 2"/>
    <property type="match status" value="1"/>
</dbReference>
<keyword evidence="2" id="KW-0732">Signal</keyword>
<gene>
    <name evidence="3" type="ORF">PARMNEM_LOCUS1287</name>
</gene>
<evidence type="ECO:0000256" key="1">
    <source>
        <dbReference type="ARBA" id="ARBA00007865"/>
    </source>
</evidence>
<dbReference type="InterPro" id="IPR037175">
    <property type="entry name" value="KFase_sf"/>
</dbReference>
<feature type="signal peptide" evidence="2">
    <location>
        <begin position="1"/>
        <end position="21"/>
    </location>
</feature>
<dbReference type="GO" id="GO:0004061">
    <property type="term" value="F:arylformamidase activity"/>
    <property type="evidence" value="ECO:0007669"/>
    <property type="project" value="InterPro"/>
</dbReference>
<reference evidence="3 4" key="1">
    <citation type="submission" date="2023-11" db="EMBL/GenBank/DDBJ databases">
        <authorList>
            <person name="Hedman E."/>
            <person name="Englund M."/>
            <person name="Stromberg M."/>
            <person name="Nyberg Akerstrom W."/>
            <person name="Nylinder S."/>
            <person name="Jareborg N."/>
            <person name="Kallberg Y."/>
            <person name="Kronander E."/>
        </authorList>
    </citation>
    <scope>NUCLEOTIDE SEQUENCE [LARGE SCALE GENOMIC DNA]</scope>
</reference>
<protein>
    <recommendedName>
        <fullName evidence="5">Kynurenine formamidase</fullName>
    </recommendedName>
</protein>
<dbReference type="Pfam" id="PF04199">
    <property type="entry name" value="Cyclase"/>
    <property type="match status" value="1"/>
</dbReference>
<dbReference type="SUPFAM" id="SSF102198">
    <property type="entry name" value="Putative cyclase"/>
    <property type="match status" value="1"/>
</dbReference>
<dbReference type="Gene3D" id="3.50.30.50">
    <property type="entry name" value="Putative cyclase"/>
    <property type="match status" value="1"/>
</dbReference>
<dbReference type="Proteomes" id="UP001314205">
    <property type="component" value="Unassembled WGS sequence"/>
</dbReference>
<comment type="caution">
    <text evidence="3">The sequence shown here is derived from an EMBL/GenBank/DDBJ whole genome shotgun (WGS) entry which is preliminary data.</text>
</comment>
<comment type="similarity">
    <text evidence="1">Belongs to the Cyclase 1 superfamily.</text>
</comment>
<name>A0AAV1KBL9_9NEOP</name>
<accession>A0AAV1KBL9</accession>
<evidence type="ECO:0000313" key="4">
    <source>
        <dbReference type="Proteomes" id="UP001314205"/>
    </source>
</evidence>
<dbReference type="GO" id="GO:0019441">
    <property type="term" value="P:L-tryptophan catabolic process to kynurenine"/>
    <property type="evidence" value="ECO:0007669"/>
    <property type="project" value="InterPro"/>
</dbReference>
<dbReference type="AlphaFoldDB" id="A0AAV1KBL9"/>
<dbReference type="PANTHER" id="PTHR31118">
    <property type="entry name" value="CYCLASE-LIKE PROTEIN 2"/>
    <property type="match status" value="1"/>
</dbReference>
<evidence type="ECO:0000256" key="2">
    <source>
        <dbReference type="SAM" id="SignalP"/>
    </source>
</evidence>